<feature type="region of interest" description="Disordered" evidence="1">
    <location>
        <begin position="481"/>
        <end position="509"/>
    </location>
</feature>
<dbReference type="Proteomes" id="UP001500979">
    <property type="component" value="Unassembled WGS sequence"/>
</dbReference>
<name>A0ABN3V0X9_9PSEU</name>
<dbReference type="Pfam" id="PF05133">
    <property type="entry name" value="SPP1_portal"/>
    <property type="match status" value="1"/>
</dbReference>
<dbReference type="InterPro" id="IPR021145">
    <property type="entry name" value="Portal_protein_SPP1_Gp6-like"/>
</dbReference>
<organism evidence="2 3">
    <name type="scientific">Saccharopolyspora taberi</name>
    <dbReference type="NCBI Taxonomy" id="60895"/>
    <lineage>
        <taxon>Bacteria</taxon>
        <taxon>Bacillati</taxon>
        <taxon>Actinomycetota</taxon>
        <taxon>Actinomycetes</taxon>
        <taxon>Pseudonocardiales</taxon>
        <taxon>Pseudonocardiaceae</taxon>
        <taxon>Saccharopolyspora</taxon>
    </lineage>
</organism>
<evidence type="ECO:0000313" key="2">
    <source>
        <dbReference type="EMBL" id="GAA2772849.1"/>
    </source>
</evidence>
<dbReference type="EMBL" id="BAAAUX010000001">
    <property type="protein sequence ID" value="GAA2772849.1"/>
    <property type="molecule type" value="Genomic_DNA"/>
</dbReference>
<keyword evidence="3" id="KW-1185">Reference proteome</keyword>
<sequence length="509" mass="55421">MTAWPPAPFDDAQTRMSEWNAWYTGDPDELAATYSGATVRNRPSQYRGGLVGAVSRFFWGRPAPLTQRPTRLHVPLAADIATASADLLFAEPPRLLLDDTTAQQRLDEIMNTPAAHSALLESAEITAALGGGYLRVIWDQDLAEHAMLDTVDADAAVPEWRYKQLSAVTFWSIVAEDGQQVLRHLERHEPGRIVHQLYDGTAEDLGRPIPLTEHTATGWAAELVDDSSAITTGTHRLTAAYVPNIRPSRQWRGTPDLAPLGRSDFDGIEGLFDALDETYSSWMRDIRLAKGRLIVPTSYLDNNGPGQGASFDDERELFTTVNTLGGKDGGTQITANQFAIRVQEHRDTAAELVRAALRAAGYSPATFGDQDGGAPVTATEIAARERISERTRDKKALYWAAGLSRITAALLDVDRAVFNGPGSGDQLPKVEFPDRAQPDPEALARTAQALFAAEAASTEVRVRMVHPDWDEPQVTAEVQRIHDEQGANDPDPAAFLNNAAAGGEPFGEQ</sequence>
<evidence type="ECO:0008006" key="4">
    <source>
        <dbReference type="Google" id="ProtNLM"/>
    </source>
</evidence>
<evidence type="ECO:0000313" key="3">
    <source>
        <dbReference type="Proteomes" id="UP001500979"/>
    </source>
</evidence>
<comment type="caution">
    <text evidence="2">The sequence shown here is derived from an EMBL/GenBank/DDBJ whole genome shotgun (WGS) entry which is preliminary data.</text>
</comment>
<proteinExistence type="predicted"/>
<accession>A0ABN3V0X9</accession>
<gene>
    <name evidence="2" type="ORF">GCM10010470_00460</name>
</gene>
<reference evidence="2 3" key="1">
    <citation type="journal article" date="2019" name="Int. J. Syst. Evol. Microbiol.">
        <title>The Global Catalogue of Microorganisms (GCM) 10K type strain sequencing project: providing services to taxonomists for standard genome sequencing and annotation.</title>
        <authorList>
            <consortium name="The Broad Institute Genomics Platform"/>
            <consortium name="The Broad Institute Genome Sequencing Center for Infectious Disease"/>
            <person name="Wu L."/>
            <person name="Ma J."/>
        </authorList>
    </citation>
    <scope>NUCLEOTIDE SEQUENCE [LARGE SCALE GENOMIC DNA]</scope>
    <source>
        <strain evidence="2 3">JCM 9383</strain>
    </source>
</reference>
<dbReference type="RefSeq" id="WP_344677237.1">
    <property type="nucleotide sequence ID" value="NZ_BAAAUX010000001.1"/>
</dbReference>
<protein>
    <recommendedName>
        <fullName evidence="4">Phage portal protein</fullName>
    </recommendedName>
</protein>
<evidence type="ECO:0000256" key="1">
    <source>
        <dbReference type="SAM" id="MobiDB-lite"/>
    </source>
</evidence>